<dbReference type="RefSeq" id="WP_078306822.1">
    <property type="nucleotide sequence ID" value="NZ_CP147511.1"/>
</dbReference>
<protein>
    <recommendedName>
        <fullName evidence="1">Phosphodiester glycosidase domain-containing protein</fullName>
    </recommendedName>
</protein>
<organism evidence="2 3">
    <name type="scientific">Lwoffella lincolnii</name>
    <dbReference type="NCBI Taxonomy" id="90241"/>
    <lineage>
        <taxon>Bacteria</taxon>
        <taxon>Pseudomonadati</taxon>
        <taxon>Pseudomonadota</taxon>
        <taxon>Gammaproteobacteria</taxon>
        <taxon>Moraxellales</taxon>
        <taxon>Moraxellaceae</taxon>
        <taxon>Lwoffella</taxon>
    </lineage>
</organism>
<evidence type="ECO:0000313" key="3">
    <source>
        <dbReference type="Proteomes" id="UP000191094"/>
    </source>
</evidence>
<dbReference type="AlphaFoldDB" id="A0A1T0CHK7"/>
<sequence length="311" mass="35002">MRKIKIFLSTKHLQNLIYTLLSSGTLILTACDADTTWGHINQTDDASQSNQYCQAFKEPFWYDICAIDEKMLLAPSHHQNHGQHGQKDTKQQAEQQAQNLSLRLFWRQADDNTDKNAKPLFTFSALKQQLSANKQLLFASNAGMYNHEFAPIGYTVIDGKQILSLNLNEGEGNFHLMPNGVFWWNDDGFHIDTSEQMQRQLKAGVKPKFATQSGPMLVIDGAMHPKFTADSTSKKIRNGIGISEDGKIKLVHSRVPVNFYEFALLFQTQLNCKNALFLDGGIASALYAPELKINDKKNMGVMIGLIESKFD</sequence>
<dbReference type="Pfam" id="PF09992">
    <property type="entry name" value="NAGPA"/>
    <property type="match status" value="1"/>
</dbReference>
<feature type="domain" description="Phosphodiester glycosidase" evidence="1">
    <location>
        <begin position="138"/>
        <end position="294"/>
    </location>
</feature>
<dbReference type="InterPro" id="IPR018711">
    <property type="entry name" value="NAGPA"/>
</dbReference>
<dbReference type="PANTHER" id="PTHR40446:SF2">
    <property type="entry name" value="N-ACETYLGLUCOSAMINE-1-PHOSPHODIESTER ALPHA-N-ACETYLGLUCOSAMINIDASE"/>
    <property type="match status" value="1"/>
</dbReference>
<gene>
    <name evidence="2" type="ORF">B0682_04285</name>
</gene>
<comment type="caution">
    <text evidence="2">The sequence shown here is derived from an EMBL/GenBank/DDBJ whole genome shotgun (WGS) entry which is preliminary data.</text>
</comment>
<dbReference type="PROSITE" id="PS51257">
    <property type="entry name" value="PROKAR_LIPOPROTEIN"/>
    <property type="match status" value="1"/>
</dbReference>
<dbReference type="EMBL" id="MUYT01000004">
    <property type="protein sequence ID" value="OOS21832.1"/>
    <property type="molecule type" value="Genomic_DNA"/>
</dbReference>
<dbReference type="STRING" id="90241.B0682_04285"/>
<name>A0A1T0CHK7_9GAMM</name>
<evidence type="ECO:0000259" key="1">
    <source>
        <dbReference type="Pfam" id="PF09992"/>
    </source>
</evidence>
<evidence type="ECO:0000313" key="2">
    <source>
        <dbReference type="EMBL" id="OOS21832.1"/>
    </source>
</evidence>
<dbReference type="PANTHER" id="PTHR40446">
    <property type="entry name" value="N-ACETYLGLUCOSAMINE-1-PHOSPHODIESTER ALPHA-N-ACETYLGLUCOSAMINIDASE"/>
    <property type="match status" value="1"/>
</dbReference>
<dbReference type="Proteomes" id="UP000191094">
    <property type="component" value="Unassembled WGS sequence"/>
</dbReference>
<reference evidence="2 3" key="1">
    <citation type="submission" date="2017-02" db="EMBL/GenBank/DDBJ databases">
        <title>Draft genome sequence of Moraxella lincolnii CCUG 9405T type strain.</title>
        <authorList>
            <person name="Salva-Serra F."/>
            <person name="Engstrom-Jakobsson H."/>
            <person name="Thorell K."/>
            <person name="Jaen-Luchoro D."/>
            <person name="Gonzales-Siles L."/>
            <person name="Karlsson R."/>
            <person name="Yazdan S."/>
            <person name="Boulund F."/>
            <person name="Johnning A."/>
            <person name="Engstrand L."/>
            <person name="Kristiansson E."/>
            <person name="Moore E."/>
        </authorList>
    </citation>
    <scope>NUCLEOTIDE SEQUENCE [LARGE SCALE GENOMIC DNA]</scope>
    <source>
        <strain evidence="2 3">CCUG 9405</strain>
    </source>
</reference>
<dbReference type="OrthoDB" id="5515706at2"/>
<keyword evidence="3" id="KW-1185">Reference proteome</keyword>
<accession>A0A1T0CHK7</accession>
<proteinExistence type="predicted"/>